<dbReference type="InterPro" id="IPR050416">
    <property type="entry name" value="FAD-linked_Oxidoreductase"/>
</dbReference>
<protein>
    <submittedName>
        <fullName evidence="7">FAD linked oxidase domain protein</fullName>
    </submittedName>
</protein>
<dbReference type="PROSITE" id="PS00862">
    <property type="entry name" value="OX2_COVAL_FAD"/>
    <property type="match status" value="1"/>
</dbReference>
<dbReference type="STRING" id="471853.Bcav_0926"/>
<organism evidence="7 8">
    <name type="scientific">Beutenbergia cavernae (strain ATCC BAA-8 / DSM 12333 / CCUG 43141 / JCM 11478 / NBRC 16432 / NCIMB 13614 / HKI 0122)</name>
    <dbReference type="NCBI Taxonomy" id="471853"/>
    <lineage>
        <taxon>Bacteria</taxon>
        <taxon>Bacillati</taxon>
        <taxon>Actinomycetota</taxon>
        <taxon>Actinomycetes</taxon>
        <taxon>Micrococcales</taxon>
        <taxon>Beutenbergiaceae</taxon>
        <taxon>Beutenbergia</taxon>
    </lineage>
</organism>
<dbReference type="GO" id="GO:0071949">
    <property type="term" value="F:FAD binding"/>
    <property type="evidence" value="ECO:0007669"/>
    <property type="project" value="InterPro"/>
</dbReference>
<accession>C5BZL5</accession>
<dbReference type="SUPFAM" id="SSF51679">
    <property type="entry name" value="Bacterial luciferase-like"/>
    <property type="match status" value="1"/>
</dbReference>
<comment type="cofactor">
    <cofactor evidence="1">
        <name>FAD</name>
        <dbReference type="ChEBI" id="CHEBI:57692"/>
    </cofactor>
</comment>
<sequence length="764" mass="80661">MPDYGHDLLFGTFITPTADDPERVVQLAELTESAGLDLATFQDHPYNPQFLDTWTLLSWVAARTTTLRVAGNVLNVPLRQPAVLARAAASLDRLSGGRVDLALGAGGFWDPIVAMGGDRLTPGQSVDALGEAIEIIRKLWDADTRGGARVPGEFHRVEGAKRGPAPAHDIPIWVGALKPRMLRLVGRQADGWLPSLSYLTEQGIAPANATIDDAAAEAGRDPREIRRLLNLFGGRFATLGRGFLEGPAEQWVDDLLPYVLEHGFSAFILGGDDPETFARFGQEVAPALREAVAAERRTAGTATGRVRPPRALELRRPGIDYDGVPVALAPDAVEPGDRAYGSVRHTYVHSGAPGLVLRPRTTDDVVAAVAYARRQDVPIAVRSGGHGISGRSTNDGGIVVDLGAMNGVELLDRATRRVLVEPGARWGDVAAELTPHGLALSSGDSGDVGVGGLATTGGIGFLGRAHGLTIDHLVAAEVVLADGTVRHVDATHDPELFWGIRGAGANFGIVTRFEFVADEVGDVVLGQFLFDASDAAPLLEGWGSAVENAPRELTSFLTLFPGRAGQPPMALAMVVWADDDVDAAQAALAPFLDLAPVLDRRAQVAPYAALVPAAREHHHQGSSSAEMRSGFLPTVDATTAERLAAMLAAGEAFFVQLRAVGGAVADVAPDATAYAHRSAAFSLNATLSPALVGRAREHWAEVATAFDGMYLSFETGTGPEVLAAAFPEPTLTRLRRLKAHVDPDEVFGTNFPIPPLAISDDDAA</sequence>
<dbReference type="Gene3D" id="3.30.465.10">
    <property type="match status" value="1"/>
</dbReference>
<dbReference type="Gene3D" id="3.40.462.20">
    <property type="match status" value="1"/>
</dbReference>
<name>C5BZL5_BEUC1</name>
<dbReference type="InterPro" id="IPR011251">
    <property type="entry name" value="Luciferase-like_dom"/>
</dbReference>
<keyword evidence="5" id="KW-0560">Oxidoreductase</keyword>
<dbReference type="InterPro" id="IPR016167">
    <property type="entry name" value="FAD-bd_PCMH_sub1"/>
</dbReference>
<dbReference type="InterPro" id="IPR036318">
    <property type="entry name" value="FAD-bd_PCMH-like_sf"/>
</dbReference>
<dbReference type="PANTHER" id="PTHR42973">
    <property type="entry name" value="BINDING OXIDOREDUCTASE, PUTATIVE (AFU_ORTHOLOGUE AFUA_1G17690)-RELATED"/>
    <property type="match status" value="1"/>
</dbReference>
<evidence type="ECO:0000259" key="6">
    <source>
        <dbReference type="PROSITE" id="PS51387"/>
    </source>
</evidence>
<dbReference type="GO" id="GO:0016705">
    <property type="term" value="F:oxidoreductase activity, acting on paired donors, with incorporation or reduction of molecular oxygen"/>
    <property type="evidence" value="ECO:0007669"/>
    <property type="project" value="InterPro"/>
</dbReference>
<dbReference type="RefSeq" id="WP_012725967.1">
    <property type="nucleotide sequence ID" value="NC_012669.1"/>
</dbReference>
<dbReference type="Proteomes" id="UP000007962">
    <property type="component" value="Chromosome"/>
</dbReference>
<dbReference type="Gene3D" id="3.30.43.10">
    <property type="entry name" value="Uridine Diphospho-n-acetylenolpyruvylglucosamine Reductase, domain 2"/>
    <property type="match status" value="1"/>
</dbReference>
<comment type="similarity">
    <text evidence="2">Belongs to the oxygen-dependent FAD-linked oxidoreductase family.</text>
</comment>
<dbReference type="KEGG" id="bcv:Bcav_0926"/>
<keyword evidence="4" id="KW-0274">FAD</keyword>
<dbReference type="InterPro" id="IPR036661">
    <property type="entry name" value="Luciferase-like_sf"/>
</dbReference>
<dbReference type="PANTHER" id="PTHR42973:SF39">
    <property type="entry name" value="FAD-BINDING PCMH-TYPE DOMAIN-CONTAINING PROTEIN"/>
    <property type="match status" value="1"/>
</dbReference>
<dbReference type="InterPro" id="IPR016169">
    <property type="entry name" value="FAD-bd_PCMH_sub2"/>
</dbReference>
<evidence type="ECO:0000313" key="8">
    <source>
        <dbReference type="Proteomes" id="UP000007962"/>
    </source>
</evidence>
<dbReference type="Gene3D" id="3.20.20.30">
    <property type="entry name" value="Luciferase-like domain"/>
    <property type="match status" value="1"/>
</dbReference>
<evidence type="ECO:0000313" key="7">
    <source>
        <dbReference type="EMBL" id="ACQ79187.1"/>
    </source>
</evidence>
<proteinExistence type="inferred from homology"/>
<evidence type="ECO:0000256" key="1">
    <source>
        <dbReference type="ARBA" id="ARBA00001974"/>
    </source>
</evidence>
<dbReference type="HOGENOM" id="CLU_410864_0_0_11"/>
<dbReference type="Pfam" id="PF01565">
    <property type="entry name" value="FAD_binding_4"/>
    <property type="match status" value="1"/>
</dbReference>
<dbReference type="InterPro" id="IPR006093">
    <property type="entry name" value="Oxy_OxRdtase_FAD_BS"/>
</dbReference>
<keyword evidence="3" id="KW-0285">Flavoprotein</keyword>
<gene>
    <name evidence="7" type="ordered locus">Bcav_0926</name>
</gene>
<evidence type="ECO:0000256" key="2">
    <source>
        <dbReference type="ARBA" id="ARBA00005466"/>
    </source>
</evidence>
<dbReference type="AlphaFoldDB" id="C5BZL5"/>
<evidence type="ECO:0000256" key="4">
    <source>
        <dbReference type="ARBA" id="ARBA00022827"/>
    </source>
</evidence>
<evidence type="ECO:0000256" key="3">
    <source>
        <dbReference type="ARBA" id="ARBA00022630"/>
    </source>
</evidence>
<evidence type="ECO:0000256" key="5">
    <source>
        <dbReference type="ARBA" id="ARBA00023002"/>
    </source>
</evidence>
<dbReference type="eggNOG" id="COG2141">
    <property type="taxonomic scope" value="Bacteria"/>
</dbReference>
<dbReference type="OrthoDB" id="9775082at2"/>
<dbReference type="InterPro" id="IPR016166">
    <property type="entry name" value="FAD-bd_PCMH"/>
</dbReference>
<feature type="domain" description="FAD-binding PCMH-type" evidence="6">
    <location>
        <begin position="348"/>
        <end position="520"/>
    </location>
</feature>
<dbReference type="SUPFAM" id="SSF56176">
    <property type="entry name" value="FAD-binding/transporter-associated domain-like"/>
    <property type="match status" value="1"/>
</dbReference>
<dbReference type="InterPro" id="IPR006094">
    <property type="entry name" value="Oxid_FAD_bind_N"/>
</dbReference>
<dbReference type="EMBL" id="CP001618">
    <property type="protein sequence ID" value="ACQ79187.1"/>
    <property type="molecule type" value="Genomic_DNA"/>
</dbReference>
<dbReference type="PROSITE" id="PS51387">
    <property type="entry name" value="FAD_PCMH"/>
    <property type="match status" value="1"/>
</dbReference>
<dbReference type="eggNOG" id="COG0277">
    <property type="taxonomic scope" value="Bacteria"/>
</dbReference>
<dbReference type="Pfam" id="PF00296">
    <property type="entry name" value="Bac_luciferase"/>
    <property type="match status" value="1"/>
</dbReference>
<keyword evidence="8" id="KW-1185">Reference proteome</keyword>
<reference evidence="7 8" key="1">
    <citation type="journal article" date="2009" name="Stand. Genomic Sci.">
        <title>Complete genome sequence of Beutenbergia cavernae type strain (HKI 0122).</title>
        <authorList>
            <person name="Land M."/>
            <person name="Pukall R."/>
            <person name="Abt B."/>
            <person name="Goker M."/>
            <person name="Rohde M."/>
            <person name="Glavina Del Rio T."/>
            <person name="Tice H."/>
            <person name="Copeland A."/>
            <person name="Cheng J.F."/>
            <person name="Lucas S."/>
            <person name="Chen F."/>
            <person name="Nolan M."/>
            <person name="Bruce D."/>
            <person name="Goodwin L."/>
            <person name="Pitluck S."/>
            <person name="Ivanova N."/>
            <person name="Mavromatis K."/>
            <person name="Ovchinnikova G."/>
            <person name="Pati A."/>
            <person name="Chen A."/>
            <person name="Palaniappan K."/>
            <person name="Hauser L."/>
            <person name="Chang Y.J."/>
            <person name="Jefferies C.C."/>
            <person name="Saunders E."/>
            <person name="Brettin T."/>
            <person name="Detter J.C."/>
            <person name="Han C."/>
            <person name="Chain P."/>
            <person name="Bristow J."/>
            <person name="Eisen J.A."/>
            <person name="Markowitz V."/>
            <person name="Hugenholtz P."/>
            <person name="Kyrpides N.C."/>
            <person name="Klenk H.P."/>
            <person name="Lapidus A."/>
        </authorList>
    </citation>
    <scope>NUCLEOTIDE SEQUENCE [LARGE SCALE GENOMIC DNA]</scope>
    <source>
        <strain evidence="8">ATCC BAA-8 / DSM 12333 / NBRC 16432</strain>
    </source>
</reference>